<dbReference type="CDD" id="cd12108">
    <property type="entry name" value="Hr-like"/>
    <property type="match status" value="1"/>
</dbReference>
<proteinExistence type="predicted"/>
<name>A0A3M2L167_9NOCA</name>
<dbReference type="Proteomes" id="UP000279275">
    <property type="component" value="Unassembled WGS sequence"/>
</dbReference>
<dbReference type="Gene3D" id="1.20.120.520">
    <property type="entry name" value="nmb1532 protein domain like"/>
    <property type="match status" value="1"/>
</dbReference>
<keyword evidence="3" id="KW-1185">Reference proteome</keyword>
<feature type="domain" description="Hemerythrin-like" evidence="1">
    <location>
        <begin position="7"/>
        <end position="130"/>
    </location>
</feature>
<sequence>MSIDFTVMYATHDAFRRDLSRLAEAAADGRAQTAGVRAGWANFTRQLHVHHTVEDTALWPRVLAAVSDDPAGLALMAEMEAEHAALEPALAAVDSALDRADPGLGDRVATLTGLLTDHMTHEENSALPLIDQSLTQRDWSAFRSAMARTQGPAGAAVYVPWVLDATTEDERRQFLSATPSPLAVADRLLWARRYQRKALWQ</sequence>
<protein>
    <submittedName>
        <fullName evidence="2">Hemerythrin domain-containing protein</fullName>
    </submittedName>
</protein>
<dbReference type="OrthoDB" id="5197650at2"/>
<evidence type="ECO:0000313" key="3">
    <source>
        <dbReference type="Proteomes" id="UP000279275"/>
    </source>
</evidence>
<dbReference type="InterPro" id="IPR012312">
    <property type="entry name" value="Hemerythrin-like"/>
</dbReference>
<comment type="caution">
    <text evidence="2">The sequence shown here is derived from an EMBL/GenBank/DDBJ whole genome shotgun (WGS) entry which is preliminary data.</text>
</comment>
<evidence type="ECO:0000259" key="1">
    <source>
        <dbReference type="Pfam" id="PF01814"/>
    </source>
</evidence>
<dbReference type="RefSeq" id="WP_122189392.1">
    <property type="nucleotide sequence ID" value="NZ_RFFH01000007.1"/>
</dbReference>
<evidence type="ECO:0000313" key="2">
    <source>
        <dbReference type="EMBL" id="RMI31442.1"/>
    </source>
</evidence>
<organism evidence="2 3">
    <name type="scientific">Nocardia stercoris</name>
    <dbReference type="NCBI Taxonomy" id="2483361"/>
    <lineage>
        <taxon>Bacteria</taxon>
        <taxon>Bacillati</taxon>
        <taxon>Actinomycetota</taxon>
        <taxon>Actinomycetes</taxon>
        <taxon>Mycobacteriales</taxon>
        <taxon>Nocardiaceae</taxon>
        <taxon>Nocardia</taxon>
    </lineage>
</organism>
<reference evidence="2 3" key="1">
    <citation type="submission" date="2018-10" db="EMBL/GenBank/DDBJ databases">
        <title>Isolation from cow dung.</title>
        <authorList>
            <person name="Ling L."/>
        </authorList>
    </citation>
    <scope>NUCLEOTIDE SEQUENCE [LARGE SCALE GENOMIC DNA]</scope>
    <source>
        <strain evidence="2 3">NEAU-LL90</strain>
    </source>
</reference>
<dbReference type="EMBL" id="RFFH01000007">
    <property type="protein sequence ID" value="RMI31442.1"/>
    <property type="molecule type" value="Genomic_DNA"/>
</dbReference>
<dbReference type="Pfam" id="PF01814">
    <property type="entry name" value="Hemerythrin"/>
    <property type="match status" value="1"/>
</dbReference>
<dbReference type="AlphaFoldDB" id="A0A3M2L167"/>
<gene>
    <name evidence="2" type="ORF">EBN03_19065</name>
</gene>
<accession>A0A3M2L167</accession>